<dbReference type="AlphaFoldDB" id="A0AAD6WT77"/>
<gene>
    <name evidence="2" type="ORF">C8F04DRAFT_1239615</name>
</gene>
<feature type="compositionally biased region" description="Basic residues" evidence="1">
    <location>
        <begin position="668"/>
        <end position="689"/>
    </location>
</feature>
<organism evidence="2 3">
    <name type="scientific">Mycena alexandri</name>
    <dbReference type="NCBI Taxonomy" id="1745969"/>
    <lineage>
        <taxon>Eukaryota</taxon>
        <taxon>Fungi</taxon>
        <taxon>Dikarya</taxon>
        <taxon>Basidiomycota</taxon>
        <taxon>Agaricomycotina</taxon>
        <taxon>Agaricomycetes</taxon>
        <taxon>Agaricomycetidae</taxon>
        <taxon>Agaricales</taxon>
        <taxon>Marasmiineae</taxon>
        <taxon>Mycenaceae</taxon>
        <taxon>Mycena</taxon>
    </lineage>
</organism>
<protein>
    <submittedName>
        <fullName evidence="2">Uncharacterized protein</fullName>
    </submittedName>
</protein>
<name>A0AAD6WT77_9AGAR</name>
<evidence type="ECO:0000256" key="1">
    <source>
        <dbReference type="SAM" id="MobiDB-lite"/>
    </source>
</evidence>
<dbReference type="EMBL" id="JARJCM010000169">
    <property type="protein sequence ID" value="KAJ7024472.1"/>
    <property type="molecule type" value="Genomic_DNA"/>
</dbReference>
<keyword evidence="3" id="KW-1185">Reference proteome</keyword>
<comment type="caution">
    <text evidence="2">The sequence shown here is derived from an EMBL/GenBank/DDBJ whole genome shotgun (WGS) entry which is preliminary data.</text>
</comment>
<feature type="compositionally biased region" description="Acidic residues" evidence="1">
    <location>
        <begin position="695"/>
        <end position="714"/>
    </location>
</feature>
<reference evidence="2" key="1">
    <citation type="submission" date="2023-03" db="EMBL/GenBank/DDBJ databases">
        <title>Massive genome expansion in bonnet fungi (Mycena s.s.) driven by repeated elements and novel gene families across ecological guilds.</title>
        <authorList>
            <consortium name="Lawrence Berkeley National Laboratory"/>
            <person name="Harder C.B."/>
            <person name="Miyauchi S."/>
            <person name="Viragh M."/>
            <person name="Kuo A."/>
            <person name="Thoen E."/>
            <person name="Andreopoulos B."/>
            <person name="Lu D."/>
            <person name="Skrede I."/>
            <person name="Drula E."/>
            <person name="Henrissat B."/>
            <person name="Morin E."/>
            <person name="Kohler A."/>
            <person name="Barry K."/>
            <person name="LaButti K."/>
            <person name="Morin E."/>
            <person name="Salamov A."/>
            <person name="Lipzen A."/>
            <person name="Mereny Z."/>
            <person name="Hegedus B."/>
            <person name="Baldrian P."/>
            <person name="Stursova M."/>
            <person name="Weitz H."/>
            <person name="Taylor A."/>
            <person name="Grigoriev I.V."/>
            <person name="Nagy L.G."/>
            <person name="Martin F."/>
            <person name="Kauserud H."/>
        </authorList>
    </citation>
    <scope>NUCLEOTIDE SEQUENCE</scope>
    <source>
        <strain evidence="2">CBHHK200</strain>
    </source>
</reference>
<sequence>MPISPANYAHNHPNGRKLATYRFSAAREELLLEWVPAFLAIESDPVSRRRFWECLFADYWGTFCWSWSIEEDPEPSTQRASEMVSQTQALKRNAVMKQTQGRIRGFMHYQKRSPHRQQVREAEAAMAAAALEAADAAAIAKQIDAAVAFVAGGEVVGVGSGVERKARRSRTINKKSGNDDDAPKKRGNPGDFHGKREEFLREHLEEYIAASEARGTRTFWPTLFGKWWALFPWTLPIEKDSTDGIELDTRPDTALSDDERAQKRAVLDAMETKIKSWYNYQRAHHGGGAKNPWAPLLKELRDNVNAPAPKRLADFQCYMQRPEYKEEIQRLFEERHPDKIRGRGTINERAAIARELLAAESVEVKKKIHELADAEHEEEMKDWRATKNGTKELTEEEKEAARARWAVTIAPLLKILSDYTGYKISMIVGQIDKTTWKFDIRSLHEGKTAKGDDWPTWAADGAYNDHVVRQFMRFLLAEEGAVVPSDRVGDDPLEILRLAGVAAAAAGPSGPSTSTTASSSGPNTVTTSNPATRTAIPSIPPAPTAATPPRAVTPTPALPDRPATPALHSRPPTPTPIELAPFIPQVRAAPAPSELDGVEGVEDALKRQVQALPPDQRVARIEQLKQMPVFFRRRDSNIAMHAEEEDDAKAELEAQAAKAAAEKQAAKEKKRKAPTKRTRKGRTKRRRRGPMGLDASDEELDEPTLESDSSEDDEHGTPTPTPTPTPKPVLLRP</sequence>
<accession>A0AAD6WT77</accession>
<feature type="compositionally biased region" description="Low complexity" evidence="1">
    <location>
        <begin position="544"/>
        <end position="555"/>
    </location>
</feature>
<feature type="region of interest" description="Disordered" evidence="1">
    <location>
        <begin position="162"/>
        <end position="194"/>
    </location>
</feature>
<feature type="compositionally biased region" description="Low complexity" evidence="1">
    <location>
        <begin position="505"/>
        <end position="522"/>
    </location>
</feature>
<proteinExistence type="predicted"/>
<evidence type="ECO:0000313" key="3">
    <source>
        <dbReference type="Proteomes" id="UP001218188"/>
    </source>
</evidence>
<evidence type="ECO:0000313" key="2">
    <source>
        <dbReference type="EMBL" id="KAJ7024472.1"/>
    </source>
</evidence>
<feature type="region of interest" description="Disordered" evidence="1">
    <location>
        <begin position="641"/>
        <end position="733"/>
    </location>
</feature>
<feature type="region of interest" description="Disordered" evidence="1">
    <location>
        <begin position="505"/>
        <end position="578"/>
    </location>
</feature>
<dbReference type="Proteomes" id="UP001218188">
    <property type="component" value="Unassembled WGS sequence"/>
</dbReference>